<evidence type="ECO:0000256" key="1">
    <source>
        <dbReference type="SAM" id="Coils"/>
    </source>
</evidence>
<reference evidence="2 3" key="1">
    <citation type="submission" date="2014-03" db="EMBL/GenBank/DDBJ databases">
        <title>Draft genome sequence of the novel thermoacidophilic archaea Acidianus copahuensis ALE1 strain, isolated from Copahue volcanic area in Neuquen Argentina.</title>
        <authorList>
            <person name="Urbieta M.S."/>
            <person name="Rascovan N."/>
            <person name="Castro C."/>
            <person name="Revale S."/>
            <person name="Giaveno M.A."/>
            <person name="Vazquez M.P."/>
            <person name="Donati E.R."/>
        </authorList>
    </citation>
    <scope>NUCLEOTIDE SEQUENCE [LARGE SCALE GENOMIC DNA]</scope>
    <source>
        <strain evidence="2 3">ALE1</strain>
    </source>
</reference>
<keyword evidence="1" id="KW-0175">Coiled coil</keyword>
<accession>A0A031LRQ1</accession>
<comment type="caution">
    <text evidence="2">The sequence shown here is derived from an EMBL/GenBank/DDBJ whole genome shotgun (WGS) entry which is preliminary data.</text>
</comment>
<proteinExistence type="predicted"/>
<gene>
    <name evidence="2" type="ORF">CM19_04450</name>
</gene>
<dbReference type="Gene3D" id="2.20.25.10">
    <property type="match status" value="1"/>
</dbReference>
<feature type="coiled-coil region" evidence="1">
    <location>
        <begin position="65"/>
        <end position="151"/>
    </location>
</feature>
<dbReference type="Proteomes" id="UP000024332">
    <property type="component" value="Unassembled WGS sequence"/>
</dbReference>
<evidence type="ECO:0000313" key="3">
    <source>
        <dbReference type="Proteomes" id="UP000024332"/>
    </source>
</evidence>
<dbReference type="AlphaFoldDB" id="A0A031LRQ1"/>
<organism evidence="2 3">
    <name type="scientific">Candidatus Acidianus copahuensis</name>
    <dbReference type="NCBI Taxonomy" id="1160895"/>
    <lineage>
        <taxon>Archaea</taxon>
        <taxon>Thermoproteota</taxon>
        <taxon>Thermoprotei</taxon>
        <taxon>Sulfolobales</taxon>
        <taxon>Sulfolobaceae</taxon>
        <taxon>Acidianus</taxon>
    </lineage>
</organism>
<sequence length="206" mass="23673">MLILSSPTILLIYINVLQEVFYMNQEKASLNILLTKIHVARDLVQKDQSVKDTLEYLTTIAKNKCQQLSSLNTEVKEKISKVEDEISKVEKELRIKKGLILIDKDERVRDFKEAEILSKDIESVNEKLSSLKVQKNELEESVREIENLCGKLYSPSVTLSHHPPQKFIECPKCGSNSIHMETQFDLRGDTTSLFKCKDCGNTWRQS</sequence>
<dbReference type="SUPFAM" id="SSF57783">
    <property type="entry name" value="Zinc beta-ribbon"/>
    <property type="match status" value="1"/>
</dbReference>
<name>A0A031LRQ1_9CREN</name>
<evidence type="ECO:0000313" key="2">
    <source>
        <dbReference type="EMBL" id="EZQ10149.1"/>
    </source>
</evidence>
<dbReference type="EMBL" id="JFZT01000033">
    <property type="protein sequence ID" value="EZQ10149.1"/>
    <property type="molecule type" value="Genomic_DNA"/>
</dbReference>
<protein>
    <submittedName>
        <fullName evidence="2">Uncharacterized protein</fullName>
    </submittedName>
</protein>
<keyword evidence="3" id="KW-1185">Reference proteome</keyword>